<accession>A0A6A5BEP4</accession>
<evidence type="ECO:0000256" key="1">
    <source>
        <dbReference type="ARBA" id="ARBA00023015"/>
    </source>
</evidence>
<protein>
    <recommendedName>
        <fullName evidence="6">Zn(2)-C6 fungal-type domain-containing protein</fullName>
    </recommendedName>
</protein>
<dbReference type="GO" id="GO:0008270">
    <property type="term" value="F:zinc ion binding"/>
    <property type="evidence" value="ECO:0007669"/>
    <property type="project" value="InterPro"/>
</dbReference>
<dbReference type="InterPro" id="IPR001138">
    <property type="entry name" value="Zn2Cys6_DnaBD"/>
</dbReference>
<evidence type="ECO:0000313" key="8">
    <source>
        <dbReference type="Proteomes" id="UP000444721"/>
    </source>
</evidence>
<feature type="compositionally biased region" description="Low complexity" evidence="5">
    <location>
        <begin position="144"/>
        <end position="159"/>
    </location>
</feature>
<dbReference type="VEuPathDB" id="AmoebaDB:FDP41_008730"/>
<evidence type="ECO:0000256" key="3">
    <source>
        <dbReference type="ARBA" id="ARBA00023163"/>
    </source>
</evidence>
<dbReference type="OrthoDB" id="3862662at2759"/>
<organism evidence="7 8">
    <name type="scientific">Naegleria fowleri</name>
    <name type="common">Brain eating amoeba</name>
    <dbReference type="NCBI Taxonomy" id="5763"/>
    <lineage>
        <taxon>Eukaryota</taxon>
        <taxon>Discoba</taxon>
        <taxon>Heterolobosea</taxon>
        <taxon>Tetramitia</taxon>
        <taxon>Eutetramitia</taxon>
        <taxon>Vahlkampfiidae</taxon>
        <taxon>Naegleria</taxon>
    </lineage>
</organism>
<keyword evidence="8" id="KW-1185">Reference proteome</keyword>
<dbReference type="EMBL" id="VFQX01000063">
    <property type="protein sequence ID" value="KAF0973066.1"/>
    <property type="molecule type" value="Genomic_DNA"/>
</dbReference>
<feature type="region of interest" description="Disordered" evidence="5">
    <location>
        <begin position="76"/>
        <end position="180"/>
    </location>
</feature>
<dbReference type="InterPro" id="IPR050675">
    <property type="entry name" value="OAF3"/>
</dbReference>
<keyword evidence="3" id="KW-0804">Transcription</keyword>
<dbReference type="RefSeq" id="XP_044557779.1">
    <property type="nucleotide sequence ID" value="XM_044712616.1"/>
</dbReference>
<keyword evidence="4" id="KW-0539">Nucleus</keyword>
<sequence>MPSQRPPNEICWSEQFPVQEESGAISIGRKVTTLENEEIHPIACQNCRARHKRCDKKMPSCSKCLSKGLTCIYSEPKKKGRTKGSSSSSSSAGNSTSNHHSMTSSAAPYITSSDTFLSQQQNQKQQHHHTNSTARNANLDVRISPQSSGSNDSSNPTTTCYNSQQQQHIHVPTQHSTRQNTLCGEAPNLGTADATFNLLRSVKMSIIDAYYEIVSLGYPLIERHELEKFMFGQDYANNKEMLAFVYSLQGICQQRFGYADLAYENITKASQTLKQFFDEYSNYYVVATCSMIAYFYVGEGDSKKARFYNHFVDFYLKELEQPYNEIQKNLYWVKLLIDYLSSPNFPFLLPDELIDFFQKSFK</sequence>
<dbReference type="Gene3D" id="4.10.240.10">
    <property type="entry name" value="Zn(2)-C6 fungal-type DNA-binding domain"/>
    <property type="match status" value="1"/>
</dbReference>
<dbReference type="VEuPathDB" id="AmoebaDB:NF0085190"/>
<dbReference type="PROSITE" id="PS50048">
    <property type="entry name" value="ZN2_CY6_FUNGAL_2"/>
    <property type="match status" value="1"/>
</dbReference>
<dbReference type="GO" id="GO:0000981">
    <property type="term" value="F:DNA-binding transcription factor activity, RNA polymerase II-specific"/>
    <property type="evidence" value="ECO:0007669"/>
    <property type="project" value="InterPro"/>
</dbReference>
<gene>
    <name evidence="7" type="ORF">FDP41_008730</name>
</gene>
<feature type="compositionally biased region" description="Low complexity" evidence="5">
    <location>
        <begin position="84"/>
        <end position="107"/>
    </location>
</feature>
<dbReference type="PROSITE" id="PS00463">
    <property type="entry name" value="ZN2_CY6_FUNGAL_1"/>
    <property type="match status" value="1"/>
</dbReference>
<name>A0A6A5BEP4_NAEFO</name>
<dbReference type="PANTHER" id="PTHR31069">
    <property type="entry name" value="OLEATE-ACTIVATED TRANSCRIPTION FACTOR 1-RELATED"/>
    <property type="match status" value="1"/>
</dbReference>
<evidence type="ECO:0000256" key="4">
    <source>
        <dbReference type="ARBA" id="ARBA00023242"/>
    </source>
</evidence>
<dbReference type="Pfam" id="PF00172">
    <property type="entry name" value="Zn_clus"/>
    <property type="match status" value="1"/>
</dbReference>
<dbReference type="PANTHER" id="PTHR31069:SF32">
    <property type="entry name" value="ARGININE METABOLISM REGULATION PROTEIN II"/>
    <property type="match status" value="1"/>
</dbReference>
<comment type="caution">
    <text evidence="7">The sequence shown here is derived from an EMBL/GenBank/DDBJ whole genome shotgun (WGS) entry which is preliminary data.</text>
</comment>
<proteinExistence type="predicted"/>
<feature type="domain" description="Zn(2)-C6 fungal-type" evidence="6">
    <location>
        <begin position="43"/>
        <end position="73"/>
    </location>
</feature>
<dbReference type="GO" id="GO:0003677">
    <property type="term" value="F:DNA binding"/>
    <property type="evidence" value="ECO:0007669"/>
    <property type="project" value="UniProtKB-KW"/>
</dbReference>
<dbReference type="CDD" id="cd00067">
    <property type="entry name" value="GAL4"/>
    <property type="match status" value="1"/>
</dbReference>
<reference evidence="7 8" key="1">
    <citation type="journal article" date="2019" name="Sci. Rep.">
        <title>Nanopore sequencing improves the draft genome of the human pathogenic amoeba Naegleria fowleri.</title>
        <authorList>
            <person name="Liechti N."/>
            <person name="Schurch N."/>
            <person name="Bruggmann R."/>
            <person name="Wittwer M."/>
        </authorList>
    </citation>
    <scope>NUCLEOTIDE SEQUENCE [LARGE SCALE GENOMIC DNA]</scope>
    <source>
        <strain evidence="7 8">ATCC 30894</strain>
    </source>
</reference>
<keyword evidence="1" id="KW-0805">Transcription regulation</keyword>
<evidence type="ECO:0000256" key="5">
    <source>
        <dbReference type="SAM" id="MobiDB-lite"/>
    </source>
</evidence>
<dbReference type="OMA" id="DAYYEIV"/>
<evidence type="ECO:0000313" key="7">
    <source>
        <dbReference type="EMBL" id="KAF0973066.1"/>
    </source>
</evidence>
<evidence type="ECO:0000259" key="6">
    <source>
        <dbReference type="PROSITE" id="PS50048"/>
    </source>
</evidence>
<keyword evidence="2" id="KW-0238">DNA-binding</keyword>
<dbReference type="CDD" id="cd12148">
    <property type="entry name" value="fungal_TF_MHR"/>
    <property type="match status" value="1"/>
</dbReference>
<dbReference type="AlphaFoldDB" id="A0A6A5BEP4"/>
<feature type="compositionally biased region" description="Polar residues" evidence="5">
    <location>
        <begin position="160"/>
        <end position="180"/>
    </location>
</feature>
<dbReference type="Proteomes" id="UP000444721">
    <property type="component" value="Unassembled WGS sequence"/>
</dbReference>
<dbReference type="VEuPathDB" id="AmoebaDB:NfTy_008270"/>
<dbReference type="GeneID" id="68115948"/>
<dbReference type="SMART" id="SM00066">
    <property type="entry name" value="GAL4"/>
    <property type="match status" value="1"/>
</dbReference>
<dbReference type="InterPro" id="IPR036864">
    <property type="entry name" value="Zn2-C6_fun-type_DNA-bd_sf"/>
</dbReference>
<evidence type="ECO:0000256" key="2">
    <source>
        <dbReference type="ARBA" id="ARBA00023125"/>
    </source>
</evidence>
<dbReference type="SUPFAM" id="SSF57701">
    <property type="entry name" value="Zn2/Cys6 DNA-binding domain"/>
    <property type="match status" value="1"/>
</dbReference>